<dbReference type="AlphaFoldDB" id="I0V5U8"/>
<sequence length="264" mass="28798">MRTFSTCSRAAPPGPPACCLWVRASGSPGVRLTPVPASRTRTRERKAGDREPRRDRQERRRDALAGRAGLRDGRGKCRQLRFVGGPVGVPSRLTSPRAITPRQGGKPGNVSRRSTSKVAPLTRRDRATPGQTGWNTRPPQVCRAEPNETQPKQRQRTPTNDTKTLPQFAISAGSGSDRQTIETIAKRRPLISGFGVRVPDGAQKPQVKRPGDFLCLRQANRNARNSPCSPCLLRGAHSRATGVMSQRHAKTAVPPHRPARPGSN</sequence>
<feature type="compositionally biased region" description="Basic and acidic residues" evidence="1">
    <location>
        <begin position="45"/>
        <end position="75"/>
    </location>
</feature>
<name>I0V5U8_9PSEU</name>
<feature type="region of interest" description="Disordered" evidence="1">
    <location>
        <begin position="25"/>
        <end position="178"/>
    </location>
</feature>
<protein>
    <submittedName>
        <fullName evidence="2">Uncharacterized protein</fullName>
    </submittedName>
</protein>
<dbReference type="Proteomes" id="UP000004691">
    <property type="component" value="Unassembled WGS sequence"/>
</dbReference>
<organism evidence="2 3">
    <name type="scientific">Saccharomonospora xinjiangensis XJ-54</name>
    <dbReference type="NCBI Taxonomy" id="882086"/>
    <lineage>
        <taxon>Bacteria</taxon>
        <taxon>Bacillati</taxon>
        <taxon>Actinomycetota</taxon>
        <taxon>Actinomycetes</taxon>
        <taxon>Pseudonocardiales</taxon>
        <taxon>Pseudonocardiaceae</taxon>
        <taxon>Saccharomonospora</taxon>
    </lineage>
</organism>
<evidence type="ECO:0000313" key="2">
    <source>
        <dbReference type="EMBL" id="EID55501.1"/>
    </source>
</evidence>
<proteinExistence type="predicted"/>
<accession>I0V5U8</accession>
<gene>
    <name evidence="2" type="ORF">SacxiDRAFT_3296</name>
</gene>
<evidence type="ECO:0000313" key="3">
    <source>
        <dbReference type="Proteomes" id="UP000004691"/>
    </source>
</evidence>
<feature type="compositionally biased region" description="Polar residues" evidence="1">
    <location>
        <begin position="129"/>
        <end position="138"/>
    </location>
</feature>
<keyword evidence="3" id="KW-1185">Reference proteome</keyword>
<dbReference type="EMBL" id="JH636049">
    <property type="protein sequence ID" value="EID55501.1"/>
    <property type="molecule type" value="Genomic_DNA"/>
</dbReference>
<evidence type="ECO:0000256" key="1">
    <source>
        <dbReference type="SAM" id="MobiDB-lite"/>
    </source>
</evidence>
<feature type="compositionally biased region" description="Polar residues" evidence="1">
    <location>
        <begin position="147"/>
        <end position="165"/>
    </location>
</feature>
<feature type="region of interest" description="Disordered" evidence="1">
    <location>
        <begin position="240"/>
        <end position="264"/>
    </location>
</feature>
<dbReference type="HOGENOM" id="CLU_1053311_0_0_11"/>
<dbReference type="STRING" id="882086.SacxiDRAFT_3296"/>
<reference evidence="2 3" key="1">
    <citation type="submission" date="2012-01" db="EMBL/GenBank/DDBJ databases">
        <title>Improved High-Quality Draft sequence of Saccharomonospora xinjiangensis XJ-54.</title>
        <authorList>
            <consortium name="US DOE Joint Genome Institute"/>
            <person name="Lucas S."/>
            <person name="Han J."/>
            <person name="Lapidus A."/>
            <person name="Cheng J.-F."/>
            <person name="Goodwin L."/>
            <person name="Pitluck S."/>
            <person name="Peters L."/>
            <person name="Mikhailova N."/>
            <person name="Teshima H."/>
            <person name="Detter J.C."/>
            <person name="Han C."/>
            <person name="Tapia R."/>
            <person name="Land M."/>
            <person name="Hauser L."/>
            <person name="Kyrpides N."/>
            <person name="Ivanova N."/>
            <person name="Pagani I."/>
            <person name="Brambilla E.-M."/>
            <person name="Klenk H.-P."/>
            <person name="Woyke T."/>
        </authorList>
    </citation>
    <scope>NUCLEOTIDE SEQUENCE [LARGE SCALE GENOMIC DNA]</scope>
    <source>
        <strain evidence="2 3">XJ-54</strain>
    </source>
</reference>